<dbReference type="Pfam" id="PF06985">
    <property type="entry name" value="HET"/>
    <property type="match status" value="1"/>
</dbReference>
<name>A0A1L7X5U8_9HELO</name>
<accession>A0A1L7X5U8</accession>
<evidence type="ECO:0000313" key="3">
    <source>
        <dbReference type="Proteomes" id="UP000184330"/>
    </source>
</evidence>
<dbReference type="InterPro" id="IPR010730">
    <property type="entry name" value="HET"/>
</dbReference>
<dbReference type="OrthoDB" id="3557394at2759"/>
<sequence>MYKYDALSYTWGSQDLTHEVNICGKPYPVTSNLYGALEHLRREDGDKSTIWIDAICINQQDHYEQTQQVNMMAGIYRNGRLVVMWLGEGTIFDGISIEGIAFALLQQLQKVFEEHGLVDLDFQQTGPDGLACPGYGLPNTNAKQWIALGRLSSNSYFERIWIIQEVVMATKAILACGKLSIDWEVVRNFARSVQKGGSLGSLGIKVDYSMEKEPFRVWEKLALHSLTAHQSLLCLFIEGVHLSSQQSWISNWSDGADVPACLALYGKDNFRASKETKASVSVSNDLQTLILQGYIMDSVAMVSPNTSRFVPKVMKSGPFRVWLTKEEAEERTSVMAAGIMDGLEIAKSASQYNEGHSRDRELARTLCCNMLMTGKKADIDSAYRVHRWIITVMKAYAMKPLLEDSEQLETLQREV</sequence>
<keyword evidence="3" id="KW-1185">Reference proteome</keyword>
<dbReference type="AlphaFoldDB" id="A0A1L7X5U8"/>
<dbReference type="STRING" id="576137.A0A1L7X5U8"/>
<dbReference type="PANTHER" id="PTHR24148">
    <property type="entry name" value="ANKYRIN REPEAT DOMAIN-CONTAINING PROTEIN 39 HOMOLOG-RELATED"/>
    <property type="match status" value="1"/>
</dbReference>
<reference evidence="2 3" key="1">
    <citation type="submission" date="2016-03" db="EMBL/GenBank/DDBJ databases">
        <authorList>
            <person name="Ploux O."/>
        </authorList>
    </citation>
    <scope>NUCLEOTIDE SEQUENCE [LARGE SCALE GENOMIC DNA]</scope>
    <source>
        <strain evidence="2 3">UAMH 11012</strain>
    </source>
</reference>
<gene>
    <name evidence="2" type="ORF">PAC_10302</name>
</gene>
<proteinExistence type="predicted"/>
<dbReference type="Proteomes" id="UP000184330">
    <property type="component" value="Unassembled WGS sequence"/>
</dbReference>
<feature type="domain" description="Heterokaryon incompatibility" evidence="1">
    <location>
        <begin position="4"/>
        <end position="165"/>
    </location>
</feature>
<organism evidence="2 3">
    <name type="scientific">Phialocephala subalpina</name>
    <dbReference type="NCBI Taxonomy" id="576137"/>
    <lineage>
        <taxon>Eukaryota</taxon>
        <taxon>Fungi</taxon>
        <taxon>Dikarya</taxon>
        <taxon>Ascomycota</taxon>
        <taxon>Pezizomycotina</taxon>
        <taxon>Leotiomycetes</taxon>
        <taxon>Helotiales</taxon>
        <taxon>Mollisiaceae</taxon>
        <taxon>Phialocephala</taxon>
        <taxon>Phialocephala fortinii species complex</taxon>
    </lineage>
</organism>
<protein>
    <recommendedName>
        <fullName evidence="1">Heterokaryon incompatibility domain-containing protein</fullName>
    </recommendedName>
</protein>
<dbReference type="EMBL" id="FJOG01000016">
    <property type="protein sequence ID" value="CZR60406.1"/>
    <property type="molecule type" value="Genomic_DNA"/>
</dbReference>
<dbReference type="PANTHER" id="PTHR24148:SF73">
    <property type="entry name" value="HET DOMAIN PROTEIN (AFU_ORTHOLOGUE AFUA_8G01020)"/>
    <property type="match status" value="1"/>
</dbReference>
<evidence type="ECO:0000313" key="2">
    <source>
        <dbReference type="EMBL" id="CZR60406.1"/>
    </source>
</evidence>
<dbReference type="InterPro" id="IPR052895">
    <property type="entry name" value="HetReg/Transcr_Mod"/>
</dbReference>
<evidence type="ECO:0000259" key="1">
    <source>
        <dbReference type="Pfam" id="PF06985"/>
    </source>
</evidence>